<dbReference type="GO" id="GO:0022857">
    <property type="term" value="F:transmembrane transporter activity"/>
    <property type="evidence" value="ECO:0007669"/>
    <property type="project" value="InterPro"/>
</dbReference>
<dbReference type="Proteomes" id="UP001314170">
    <property type="component" value="Unassembled WGS sequence"/>
</dbReference>
<dbReference type="AlphaFoldDB" id="A0AAV1S6J1"/>
<sequence>MICPLVAVGLATGAIILFEVVIAISAVCVIPFETKGRELSDRVDHAPDSQQVVAVVRRHVWLLAHFEATIMNQPAESSVRMHDQNHPVYTLDEALASVGFGKFQALLLAYAGLGWFAEAMEVMILSFVGPAVKSEWNLSPGQESLLTTAVFSGMLVGAYSWGLGLLGMTLLSSGAGFLSPFSPNYASLVILRCFVGIGLGGATVFSSWFVEFVPASNRGTRMVLLSMFWAFGTIFESALAWVLSSISSLL</sequence>
<dbReference type="InterPro" id="IPR005828">
    <property type="entry name" value="MFS_sugar_transport-like"/>
</dbReference>
<evidence type="ECO:0000313" key="8">
    <source>
        <dbReference type="EMBL" id="CAK7345863.1"/>
    </source>
</evidence>
<keyword evidence="4 6" id="KW-1133">Transmembrane helix</keyword>
<keyword evidence="5 6" id="KW-0472">Membrane</keyword>
<evidence type="ECO:0000256" key="5">
    <source>
        <dbReference type="ARBA" id="ARBA00023136"/>
    </source>
</evidence>
<evidence type="ECO:0000256" key="6">
    <source>
        <dbReference type="SAM" id="Phobius"/>
    </source>
</evidence>
<keyword evidence="9" id="KW-1185">Reference proteome</keyword>
<dbReference type="PANTHER" id="PTHR23511">
    <property type="entry name" value="SYNAPTIC VESICLE GLYCOPROTEIN 2"/>
    <property type="match status" value="1"/>
</dbReference>
<feature type="transmembrane region" description="Helical" evidence="6">
    <location>
        <begin position="222"/>
        <end position="243"/>
    </location>
</feature>
<dbReference type="Gene3D" id="1.20.1250.20">
    <property type="entry name" value="MFS general substrate transporter like domains"/>
    <property type="match status" value="1"/>
</dbReference>
<evidence type="ECO:0000259" key="7">
    <source>
        <dbReference type="PROSITE" id="PS50850"/>
    </source>
</evidence>
<gene>
    <name evidence="8" type="ORF">DCAF_LOCUS18526</name>
</gene>
<feature type="transmembrane region" description="Helical" evidence="6">
    <location>
        <begin position="189"/>
        <end position="210"/>
    </location>
</feature>
<dbReference type="InterPro" id="IPR036259">
    <property type="entry name" value="MFS_trans_sf"/>
</dbReference>
<feature type="transmembrane region" description="Helical" evidence="6">
    <location>
        <begin position="6"/>
        <end position="32"/>
    </location>
</feature>
<evidence type="ECO:0000256" key="4">
    <source>
        <dbReference type="ARBA" id="ARBA00022989"/>
    </source>
</evidence>
<dbReference type="Pfam" id="PF00083">
    <property type="entry name" value="Sugar_tr"/>
    <property type="match status" value="1"/>
</dbReference>
<comment type="subcellular location">
    <subcellularLocation>
        <location evidence="1">Membrane</location>
        <topology evidence="1">Multi-pass membrane protein</topology>
    </subcellularLocation>
</comment>
<dbReference type="PROSITE" id="PS50850">
    <property type="entry name" value="MFS"/>
    <property type="match status" value="1"/>
</dbReference>
<feature type="transmembrane region" description="Helical" evidence="6">
    <location>
        <begin position="149"/>
        <end position="177"/>
    </location>
</feature>
<evidence type="ECO:0000256" key="3">
    <source>
        <dbReference type="ARBA" id="ARBA00022692"/>
    </source>
</evidence>
<dbReference type="EMBL" id="CAWUPB010001168">
    <property type="protein sequence ID" value="CAK7345863.1"/>
    <property type="molecule type" value="Genomic_DNA"/>
</dbReference>
<keyword evidence="3 6" id="KW-0812">Transmembrane</keyword>
<evidence type="ECO:0000256" key="1">
    <source>
        <dbReference type="ARBA" id="ARBA00004141"/>
    </source>
</evidence>
<dbReference type="PANTHER" id="PTHR23511:SF5">
    <property type="entry name" value="MAJOR FACILITATOR-TYPE TRANSPORTER HXNZ-RELATED"/>
    <property type="match status" value="1"/>
</dbReference>
<dbReference type="InterPro" id="IPR020846">
    <property type="entry name" value="MFS_dom"/>
</dbReference>
<name>A0AAV1S6J1_9ROSI</name>
<reference evidence="8 9" key="1">
    <citation type="submission" date="2024-01" db="EMBL/GenBank/DDBJ databases">
        <authorList>
            <person name="Waweru B."/>
        </authorList>
    </citation>
    <scope>NUCLEOTIDE SEQUENCE [LARGE SCALE GENOMIC DNA]</scope>
</reference>
<accession>A0AAV1S6J1</accession>
<organism evidence="8 9">
    <name type="scientific">Dovyalis caffra</name>
    <dbReference type="NCBI Taxonomy" id="77055"/>
    <lineage>
        <taxon>Eukaryota</taxon>
        <taxon>Viridiplantae</taxon>
        <taxon>Streptophyta</taxon>
        <taxon>Embryophyta</taxon>
        <taxon>Tracheophyta</taxon>
        <taxon>Spermatophyta</taxon>
        <taxon>Magnoliopsida</taxon>
        <taxon>eudicotyledons</taxon>
        <taxon>Gunneridae</taxon>
        <taxon>Pentapetalae</taxon>
        <taxon>rosids</taxon>
        <taxon>fabids</taxon>
        <taxon>Malpighiales</taxon>
        <taxon>Salicaceae</taxon>
        <taxon>Flacourtieae</taxon>
        <taxon>Dovyalis</taxon>
    </lineage>
</organism>
<comment type="caution">
    <text evidence="8">The sequence shown here is derived from an EMBL/GenBank/DDBJ whole genome shotgun (WGS) entry which is preliminary data.</text>
</comment>
<evidence type="ECO:0000256" key="2">
    <source>
        <dbReference type="ARBA" id="ARBA00022448"/>
    </source>
</evidence>
<protein>
    <recommendedName>
        <fullName evidence="7">Major facilitator superfamily (MFS) profile domain-containing protein</fullName>
    </recommendedName>
</protein>
<proteinExistence type="predicted"/>
<feature type="domain" description="Major facilitator superfamily (MFS) profile" evidence="7">
    <location>
        <begin position="94"/>
        <end position="250"/>
    </location>
</feature>
<dbReference type="GO" id="GO:0016020">
    <property type="term" value="C:membrane"/>
    <property type="evidence" value="ECO:0007669"/>
    <property type="project" value="UniProtKB-SubCell"/>
</dbReference>
<dbReference type="SUPFAM" id="SSF103473">
    <property type="entry name" value="MFS general substrate transporter"/>
    <property type="match status" value="1"/>
</dbReference>
<keyword evidence="2" id="KW-0813">Transport</keyword>
<evidence type="ECO:0000313" key="9">
    <source>
        <dbReference type="Proteomes" id="UP001314170"/>
    </source>
</evidence>